<gene>
    <name evidence="2" type="ORF">GS597_16790</name>
</gene>
<organism evidence="2 3">
    <name type="scientific">Petrachloros mirabilis ULC683</name>
    <dbReference type="NCBI Taxonomy" id="2781853"/>
    <lineage>
        <taxon>Bacteria</taxon>
        <taxon>Bacillati</taxon>
        <taxon>Cyanobacteriota</taxon>
        <taxon>Cyanophyceae</taxon>
        <taxon>Synechococcales</taxon>
        <taxon>Petrachlorosaceae</taxon>
        <taxon>Petrachloros</taxon>
        <taxon>Petrachloros mirabilis</taxon>
    </lineage>
</organism>
<dbReference type="RefSeq" id="WP_161826609.1">
    <property type="nucleotide sequence ID" value="NZ_WVIC01000041.1"/>
</dbReference>
<dbReference type="EMBL" id="WVIC01000041">
    <property type="protein sequence ID" value="NCJ08133.1"/>
    <property type="molecule type" value="Genomic_DNA"/>
</dbReference>
<protein>
    <submittedName>
        <fullName evidence="2">Alpha/beta fold hydrolase</fullName>
    </submittedName>
</protein>
<evidence type="ECO:0000313" key="2">
    <source>
        <dbReference type="EMBL" id="NCJ08133.1"/>
    </source>
</evidence>
<dbReference type="Proteomes" id="UP000607397">
    <property type="component" value="Unassembled WGS sequence"/>
</dbReference>
<dbReference type="PANTHER" id="PTHR46438:SF2">
    <property type="entry name" value="ALPHA_BETA-HYDROLASES SUPERFAMILY PROTEIN"/>
    <property type="match status" value="1"/>
</dbReference>
<dbReference type="InterPro" id="IPR000073">
    <property type="entry name" value="AB_hydrolase_1"/>
</dbReference>
<dbReference type="PANTHER" id="PTHR46438">
    <property type="entry name" value="ALPHA/BETA-HYDROLASES SUPERFAMILY PROTEIN"/>
    <property type="match status" value="1"/>
</dbReference>
<dbReference type="Gene3D" id="3.40.50.1820">
    <property type="entry name" value="alpha/beta hydrolase"/>
    <property type="match status" value="1"/>
</dbReference>
<dbReference type="Pfam" id="PF12697">
    <property type="entry name" value="Abhydrolase_6"/>
    <property type="match status" value="1"/>
</dbReference>
<comment type="caution">
    <text evidence="2">The sequence shown here is derived from an EMBL/GenBank/DDBJ whole genome shotgun (WGS) entry which is preliminary data.</text>
</comment>
<sequence length="307" mass="33523">MLIPAGFTQQSVTTPLGAMVYYTATSPWLVPEIAQSPLPELPKSAETLVFCHGFGGGSSAYEWSQVYPAFAGEARIVAPDLIGWGRSAHPSRRYRAEDYLTTLTSFLEQTCDRPATVVASSLTAALIIRVAIQRPDLFRALILTTPSGLSDFGEDYSRSLIAQVVTTPVVDRLLYQLGIANPAGIQSFLAQRQFANSERIFPEIVSAYLASAKEPQAEDAALSFVRGDLCFDLARYVPQLTTPTAILWGEKSQFTSPELGRRLANLNPTAIRFFHPLAGVGLTPQLEQPALTIALVRRYWSLLTGDV</sequence>
<feature type="domain" description="AB hydrolase-1" evidence="1">
    <location>
        <begin position="48"/>
        <end position="293"/>
    </location>
</feature>
<proteinExistence type="predicted"/>
<dbReference type="PRINTS" id="PR00111">
    <property type="entry name" value="ABHYDROLASE"/>
</dbReference>
<dbReference type="AlphaFoldDB" id="A0A8K2A0B7"/>
<dbReference type="GO" id="GO:0016787">
    <property type="term" value="F:hydrolase activity"/>
    <property type="evidence" value="ECO:0007669"/>
    <property type="project" value="UniProtKB-KW"/>
</dbReference>
<evidence type="ECO:0000259" key="1">
    <source>
        <dbReference type="Pfam" id="PF12697"/>
    </source>
</evidence>
<dbReference type="SUPFAM" id="SSF53474">
    <property type="entry name" value="alpha/beta-Hydrolases"/>
    <property type="match status" value="1"/>
</dbReference>
<evidence type="ECO:0000313" key="3">
    <source>
        <dbReference type="Proteomes" id="UP000607397"/>
    </source>
</evidence>
<dbReference type="InterPro" id="IPR029058">
    <property type="entry name" value="AB_hydrolase_fold"/>
</dbReference>
<name>A0A8K2A0B7_9CYAN</name>
<accession>A0A8K2A0B7</accession>
<reference evidence="2" key="1">
    <citation type="submission" date="2019-12" db="EMBL/GenBank/DDBJ databases">
        <title>High-Quality draft genome sequences of three cyanobacteria isolated from the limestone walls of the Old Cathedral of Coimbra.</title>
        <authorList>
            <person name="Tiago I."/>
            <person name="Soares F."/>
            <person name="Portugal A."/>
        </authorList>
    </citation>
    <scope>NUCLEOTIDE SEQUENCE [LARGE SCALE GENOMIC DNA]</scope>
    <source>
        <strain evidence="2">C</strain>
    </source>
</reference>
<keyword evidence="2" id="KW-0378">Hydrolase</keyword>
<keyword evidence="3" id="KW-1185">Reference proteome</keyword>